<evidence type="ECO:0000256" key="9">
    <source>
        <dbReference type="ARBA" id="ARBA00022989"/>
    </source>
</evidence>
<protein>
    <submittedName>
        <fullName evidence="14">Site-2 protease family protein</fullName>
    </submittedName>
</protein>
<keyword evidence="7" id="KW-0378">Hydrolase</keyword>
<feature type="transmembrane region" description="Helical" evidence="12">
    <location>
        <begin position="78"/>
        <end position="96"/>
    </location>
</feature>
<feature type="transmembrane region" description="Helical" evidence="12">
    <location>
        <begin position="150"/>
        <end position="173"/>
    </location>
</feature>
<evidence type="ECO:0000256" key="2">
    <source>
        <dbReference type="ARBA" id="ARBA00004141"/>
    </source>
</evidence>
<evidence type="ECO:0000256" key="8">
    <source>
        <dbReference type="ARBA" id="ARBA00022833"/>
    </source>
</evidence>
<comment type="cofactor">
    <cofactor evidence="1">
        <name>Zn(2+)</name>
        <dbReference type="ChEBI" id="CHEBI:29105"/>
    </cofactor>
</comment>
<accession>A0A7K1LGK5</accession>
<keyword evidence="10" id="KW-0482">Metalloprotease</keyword>
<evidence type="ECO:0000256" key="5">
    <source>
        <dbReference type="ARBA" id="ARBA00022692"/>
    </source>
</evidence>
<keyword evidence="8" id="KW-0862">Zinc</keyword>
<dbReference type="EMBL" id="WOGT01000001">
    <property type="protein sequence ID" value="MUN54321.1"/>
    <property type="molecule type" value="Genomic_DNA"/>
</dbReference>
<feature type="transmembrane region" description="Helical" evidence="12">
    <location>
        <begin position="20"/>
        <end position="37"/>
    </location>
</feature>
<evidence type="ECO:0000259" key="13">
    <source>
        <dbReference type="Pfam" id="PF02163"/>
    </source>
</evidence>
<dbReference type="GO" id="GO:0006508">
    <property type="term" value="P:proteolysis"/>
    <property type="evidence" value="ECO:0007669"/>
    <property type="project" value="UniProtKB-KW"/>
</dbReference>
<dbReference type="GO" id="GO:0016020">
    <property type="term" value="C:membrane"/>
    <property type="evidence" value="ECO:0007669"/>
    <property type="project" value="UniProtKB-SubCell"/>
</dbReference>
<keyword evidence="9 12" id="KW-1133">Transmembrane helix</keyword>
<evidence type="ECO:0000256" key="7">
    <source>
        <dbReference type="ARBA" id="ARBA00022801"/>
    </source>
</evidence>
<comment type="similarity">
    <text evidence="3">Belongs to the peptidase M50B family.</text>
</comment>
<keyword evidence="15" id="KW-1185">Reference proteome</keyword>
<organism evidence="14 15">
    <name type="scientific">Rothia koreensis</name>
    <dbReference type="NCBI Taxonomy" id="592378"/>
    <lineage>
        <taxon>Bacteria</taxon>
        <taxon>Bacillati</taxon>
        <taxon>Actinomycetota</taxon>
        <taxon>Actinomycetes</taxon>
        <taxon>Micrococcales</taxon>
        <taxon>Micrococcaceae</taxon>
        <taxon>Rothia</taxon>
    </lineage>
</organism>
<feature type="transmembrane region" description="Helical" evidence="12">
    <location>
        <begin position="185"/>
        <end position="203"/>
    </location>
</feature>
<evidence type="ECO:0000313" key="15">
    <source>
        <dbReference type="Proteomes" id="UP000462152"/>
    </source>
</evidence>
<dbReference type="GO" id="GO:0008237">
    <property type="term" value="F:metallopeptidase activity"/>
    <property type="evidence" value="ECO:0007669"/>
    <property type="project" value="UniProtKB-KW"/>
</dbReference>
<keyword evidence="5 12" id="KW-0812">Transmembrane</keyword>
<dbReference type="PANTHER" id="PTHR39188:SF3">
    <property type="entry name" value="STAGE IV SPORULATION PROTEIN FB"/>
    <property type="match status" value="1"/>
</dbReference>
<keyword evidence="6" id="KW-0479">Metal-binding</keyword>
<reference evidence="14 15" key="1">
    <citation type="submission" date="2019-12" db="EMBL/GenBank/DDBJ databases">
        <authorList>
            <person name="Li J."/>
            <person name="Shi Y."/>
            <person name="Xu G."/>
            <person name="Xiao D."/>
            <person name="Ran X."/>
        </authorList>
    </citation>
    <scope>NUCLEOTIDE SEQUENCE [LARGE SCALE GENOMIC DNA]</scope>
    <source>
        <strain evidence="14 15">JCM 15915</strain>
    </source>
</reference>
<proteinExistence type="inferred from homology"/>
<evidence type="ECO:0000256" key="12">
    <source>
        <dbReference type="SAM" id="Phobius"/>
    </source>
</evidence>
<dbReference type="RefSeq" id="WP_129314372.1">
    <property type="nucleotide sequence ID" value="NZ_NOIQ01000001.1"/>
</dbReference>
<evidence type="ECO:0000313" key="14">
    <source>
        <dbReference type="EMBL" id="MUN54321.1"/>
    </source>
</evidence>
<evidence type="ECO:0000256" key="3">
    <source>
        <dbReference type="ARBA" id="ARBA00007931"/>
    </source>
</evidence>
<evidence type="ECO:0000256" key="11">
    <source>
        <dbReference type="ARBA" id="ARBA00023136"/>
    </source>
</evidence>
<sequence length="370" mass="38350">MTSADGLSLGRIAGIPVRLSRSWFLLTLLIVFGYGSFLSSRFPWLGPGAYGAALVFAVLLAVSVLIHELSHGLSAKAFGWSVAGINLTLMGGHTTFPSGRASAGRSALVSLAGPVSNLVLAAIGWAVLAWADVGGWPALVLYLLTTSNGFVGIFNLLPGIPLDGGYVVEALVWKVTGSRDAGTRAAAVLGFVASAGLLVWLVASGAWHSLGMIVLTVMVAFIILSGSLQAYRNIAMRKAVGTLSVAGLARPTVPVDRMQPLSDFPSLPDPRAVFVVTGTDGKGLGVVDGQAMMAADAAGDLSATAESLMVSVAWDNPVPGNLKGQALVSQIARLPGRIWPVASWQGRGSVLFETDVIDAVKRGQSDRNHP</sequence>
<feature type="transmembrane region" description="Helical" evidence="12">
    <location>
        <begin position="49"/>
        <end position="66"/>
    </location>
</feature>
<dbReference type="Proteomes" id="UP000462152">
    <property type="component" value="Unassembled WGS sequence"/>
</dbReference>
<keyword evidence="4 14" id="KW-0645">Protease</keyword>
<evidence type="ECO:0000256" key="4">
    <source>
        <dbReference type="ARBA" id="ARBA00022670"/>
    </source>
</evidence>
<dbReference type="Pfam" id="PF02163">
    <property type="entry name" value="Peptidase_M50"/>
    <property type="match status" value="2"/>
</dbReference>
<feature type="transmembrane region" description="Helical" evidence="12">
    <location>
        <begin position="209"/>
        <end position="228"/>
    </location>
</feature>
<dbReference type="PANTHER" id="PTHR39188">
    <property type="entry name" value="MEMBRANE-ASSOCIATED ZINC METALLOPROTEASE M50B"/>
    <property type="match status" value="1"/>
</dbReference>
<evidence type="ECO:0000256" key="1">
    <source>
        <dbReference type="ARBA" id="ARBA00001947"/>
    </source>
</evidence>
<dbReference type="AlphaFoldDB" id="A0A7K1LGK5"/>
<comment type="caution">
    <text evidence="14">The sequence shown here is derived from an EMBL/GenBank/DDBJ whole genome shotgun (WGS) entry which is preliminary data.</text>
</comment>
<feature type="transmembrane region" description="Helical" evidence="12">
    <location>
        <begin position="108"/>
        <end position="130"/>
    </location>
</feature>
<feature type="domain" description="Peptidase M50" evidence="13">
    <location>
        <begin position="56"/>
        <end position="128"/>
    </location>
</feature>
<comment type="subcellular location">
    <subcellularLocation>
        <location evidence="2">Membrane</location>
        <topology evidence="2">Multi-pass membrane protein</topology>
    </subcellularLocation>
</comment>
<dbReference type="OrthoDB" id="9781963at2"/>
<name>A0A7K1LGK5_9MICC</name>
<evidence type="ECO:0000256" key="6">
    <source>
        <dbReference type="ARBA" id="ARBA00022723"/>
    </source>
</evidence>
<keyword evidence="11 12" id="KW-0472">Membrane</keyword>
<evidence type="ECO:0000256" key="10">
    <source>
        <dbReference type="ARBA" id="ARBA00023049"/>
    </source>
</evidence>
<feature type="domain" description="Peptidase M50" evidence="13">
    <location>
        <begin position="140"/>
        <end position="179"/>
    </location>
</feature>
<dbReference type="GO" id="GO:0046872">
    <property type="term" value="F:metal ion binding"/>
    <property type="evidence" value="ECO:0007669"/>
    <property type="project" value="UniProtKB-KW"/>
</dbReference>
<gene>
    <name evidence="14" type="ORF">GMA10_03675</name>
</gene>
<dbReference type="InterPro" id="IPR008915">
    <property type="entry name" value="Peptidase_M50"/>
</dbReference>